<dbReference type="EMBL" id="JACASU010000021">
    <property type="protein sequence ID" value="NWJ99542.1"/>
    <property type="molecule type" value="Genomic_DNA"/>
</dbReference>
<dbReference type="Proteomes" id="UP000586694">
    <property type="component" value="Unassembled WGS sequence"/>
</dbReference>
<gene>
    <name evidence="1" type="ORF">HX802_02635</name>
</gene>
<proteinExistence type="predicted"/>
<organism evidence="1 2">
    <name type="scientific">Marine Group I thaumarchaeote</name>
    <dbReference type="NCBI Taxonomy" id="2511932"/>
    <lineage>
        <taxon>Archaea</taxon>
        <taxon>Nitrososphaerota</taxon>
        <taxon>Marine Group I</taxon>
    </lineage>
</organism>
<accession>A0A7K4NE90</accession>
<evidence type="ECO:0000313" key="2">
    <source>
        <dbReference type="Proteomes" id="UP000586694"/>
    </source>
</evidence>
<sequence length="84" mass="9989">MLVMFFTRYARKDEKKNSKSLLPNCQQSVEGIPKRNLLKVMTNEEKFKEALRLLDNLIDNENDSAKSTQLERLKKLLTYFDGYW</sequence>
<dbReference type="AlphaFoldDB" id="A0A7K4NE90"/>
<comment type="caution">
    <text evidence="1">The sequence shown here is derived from an EMBL/GenBank/DDBJ whole genome shotgun (WGS) entry which is preliminary data.</text>
</comment>
<reference evidence="1 2" key="1">
    <citation type="journal article" date="2019" name="Environ. Microbiol.">
        <title>Genomics insights into ecotype formation of ammonia-oxidizing archaea in the deep ocean.</title>
        <authorList>
            <person name="Wang Y."/>
            <person name="Huang J.M."/>
            <person name="Cui G.J."/>
            <person name="Nunoura T."/>
            <person name="Takaki Y."/>
            <person name="Li W.L."/>
            <person name="Li J."/>
            <person name="Gao Z.M."/>
            <person name="Takai K."/>
            <person name="Zhang A.Q."/>
            <person name="Stepanauskas R."/>
        </authorList>
    </citation>
    <scope>NUCLEOTIDE SEQUENCE [LARGE SCALE GENOMIC DNA]</scope>
    <source>
        <strain evidence="1 2">L19b</strain>
    </source>
</reference>
<protein>
    <submittedName>
        <fullName evidence="1">Uncharacterized protein</fullName>
    </submittedName>
</protein>
<name>A0A7K4NE90_9ARCH</name>
<evidence type="ECO:0000313" key="1">
    <source>
        <dbReference type="EMBL" id="NWJ99542.1"/>
    </source>
</evidence>